<name>A0A1C7Z573_PSESX</name>
<gene>
    <name evidence="1" type="ORF">AFK24_15665</name>
</gene>
<proteinExistence type="predicted"/>
<protein>
    <submittedName>
        <fullName evidence="1">Uncharacterized protein</fullName>
    </submittedName>
</protein>
<sequence>MKITGRVETEVVTDVKCDICRRSTRVDVGGLQFATLKAKWGFGTKHDGERYEFHLCEGCFFGTIAYFKQERRIQDLFDETDQTASANDFGLVVRDDYFGDSGNGG</sequence>
<evidence type="ECO:0000313" key="1">
    <source>
        <dbReference type="EMBL" id="OCR24186.1"/>
    </source>
</evidence>
<accession>A0A1C7Z573</accession>
<comment type="caution">
    <text evidence="1">The sequence shown here is derived from an EMBL/GenBank/DDBJ whole genome shotgun (WGS) entry which is preliminary data.</text>
</comment>
<organism evidence="1 2">
    <name type="scientific">Pseudomonas syringae</name>
    <dbReference type="NCBI Taxonomy" id="317"/>
    <lineage>
        <taxon>Bacteria</taxon>
        <taxon>Pseudomonadati</taxon>
        <taxon>Pseudomonadota</taxon>
        <taxon>Gammaproteobacteria</taxon>
        <taxon>Pseudomonadales</taxon>
        <taxon>Pseudomonadaceae</taxon>
        <taxon>Pseudomonas</taxon>
    </lineage>
</organism>
<dbReference type="EMBL" id="LGSI01000049">
    <property type="protein sequence ID" value="OCR24186.1"/>
    <property type="molecule type" value="Genomic_DNA"/>
</dbReference>
<dbReference type="OrthoDB" id="6168720at2"/>
<evidence type="ECO:0000313" key="2">
    <source>
        <dbReference type="Proteomes" id="UP000093104"/>
    </source>
</evidence>
<reference evidence="1 2" key="1">
    <citation type="submission" date="2015-07" db="EMBL/GenBank/DDBJ databases">
        <title>Draft genome sequence of a diazotrophic, plant growth-promoting rhizobacterium of the Pseudomonas syringae complex.</title>
        <authorList>
            <person name="Patten C.L."/>
            <person name="Jeong H."/>
        </authorList>
    </citation>
    <scope>NUCLEOTIDE SEQUENCE [LARGE SCALE GENOMIC DNA]</scope>
    <source>
        <strain evidence="1 2">GR12-2</strain>
    </source>
</reference>
<dbReference type="AlphaFoldDB" id="A0A1C7Z573"/>
<dbReference type="RefSeq" id="WP_065834064.1">
    <property type="nucleotide sequence ID" value="NZ_LGSI01000049.1"/>
</dbReference>
<dbReference type="Proteomes" id="UP000093104">
    <property type="component" value="Unassembled WGS sequence"/>
</dbReference>